<dbReference type="AlphaFoldDB" id="A0A2P2E8N1"/>
<reference evidence="1 2" key="1">
    <citation type="journal article" date="2018" name="Genome Announc.">
        <title>Draft Genome Sequence of "Candidatus Phycosocius bacilliformis," an Alphaproteobacterial Ectosymbiont of the Hydrocarbon-Producing Green Alga Botryococcus braunii.</title>
        <authorList>
            <person name="Tanabe Y."/>
            <person name="Yamaguchi H."/>
            <person name="Watanabe M.M."/>
        </authorList>
    </citation>
    <scope>NUCLEOTIDE SEQUENCE [LARGE SCALE GENOMIC DNA]</scope>
    <source>
        <strain evidence="1 2">BOTRYCO-2</strain>
    </source>
</reference>
<name>A0A2P2E8N1_9PROT</name>
<comment type="caution">
    <text evidence="1">The sequence shown here is derived from an EMBL/GenBank/DDBJ whole genome shotgun (WGS) entry which is preliminary data.</text>
</comment>
<sequence length="190" mass="20461">MVKPAMTTATRKRPNRRMRATLWWAGIFVGAFTVGPVHGEIVASRPDHMSLSYAVELNGDRQVAWQHLTEINTWWSSDHTYSGKAETLSLQPVAGGCWCETWAGGSVEHARVVLAMPGRLLRLEGGFGPLQGLGVSAILTFELKPSDDPNHTRLKVSYVVNGSSLSGLDGLAGPVDAVMGAQIANLAKLK</sequence>
<dbReference type="EMBL" id="BFBR01000002">
    <property type="protein sequence ID" value="GBF57426.1"/>
    <property type="molecule type" value="Genomic_DNA"/>
</dbReference>
<evidence type="ECO:0000313" key="2">
    <source>
        <dbReference type="Proteomes" id="UP000245086"/>
    </source>
</evidence>
<evidence type="ECO:0008006" key="3">
    <source>
        <dbReference type="Google" id="ProtNLM"/>
    </source>
</evidence>
<dbReference type="Proteomes" id="UP000245086">
    <property type="component" value="Unassembled WGS sequence"/>
</dbReference>
<dbReference type="Gene3D" id="3.30.530.20">
    <property type="match status" value="1"/>
</dbReference>
<dbReference type="SUPFAM" id="SSF55961">
    <property type="entry name" value="Bet v1-like"/>
    <property type="match status" value="1"/>
</dbReference>
<dbReference type="InterPro" id="IPR023393">
    <property type="entry name" value="START-like_dom_sf"/>
</dbReference>
<proteinExistence type="predicted"/>
<gene>
    <name evidence="1" type="ORF">PbB2_01093</name>
</gene>
<organism evidence="1 2">
    <name type="scientific">Candidatus Phycosocius bacilliformis</name>
    <dbReference type="NCBI Taxonomy" id="1445552"/>
    <lineage>
        <taxon>Bacteria</taxon>
        <taxon>Pseudomonadati</taxon>
        <taxon>Pseudomonadota</taxon>
        <taxon>Alphaproteobacteria</taxon>
        <taxon>Caulobacterales</taxon>
        <taxon>Caulobacterales incertae sedis</taxon>
        <taxon>Candidatus Phycosocius</taxon>
    </lineage>
</organism>
<keyword evidence="2" id="KW-1185">Reference proteome</keyword>
<evidence type="ECO:0000313" key="1">
    <source>
        <dbReference type="EMBL" id="GBF57426.1"/>
    </source>
</evidence>
<accession>A0A2P2E8N1</accession>
<protein>
    <recommendedName>
        <fullName evidence="3">ATPase</fullName>
    </recommendedName>
</protein>